<evidence type="ECO:0000313" key="14">
    <source>
        <dbReference type="Proteomes" id="UP000249818"/>
    </source>
</evidence>
<dbReference type="EC" id="2.7.1.21" evidence="2 8"/>
<dbReference type="Proteomes" id="UP000249818">
    <property type="component" value="Chromosome BARAN1"/>
</dbReference>
<evidence type="ECO:0000256" key="2">
    <source>
        <dbReference type="ARBA" id="ARBA00012118"/>
    </source>
</evidence>
<dbReference type="InterPro" id="IPR020633">
    <property type="entry name" value="Thymidine_kinase_CS"/>
</dbReference>
<keyword evidence="6 8" id="KW-0418">Kinase</keyword>
<comment type="catalytic activity">
    <reaction evidence="8 11">
        <text>thymidine + ATP = dTMP + ADP + H(+)</text>
        <dbReference type="Rhea" id="RHEA:19129"/>
        <dbReference type="ChEBI" id="CHEBI:15378"/>
        <dbReference type="ChEBI" id="CHEBI:17748"/>
        <dbReference type="ChEBI" id="CHEBI:30616"/>
        <dbReference type="ChEBI" id="CHEBI:63528"/>
        <dbReference type="ChEBI" id="CHEBI:456216"/>
        <dbReference type="EC" id="2.7.1.21"/>
    </reaction>
</comment>
<evidence type="ECO:0000256" key="3">
    <source>
        <dbReference type="ARBA" id="ARBA00022634"/>
    </source>
</evidence>
<dbReference type="NCBIfam" id="NF003296">
    <property type="entry name" value="PRK04296.1-1"/>
    <property type="match status" value="1"/>
</dbReference>
<keyword evidence="3 8" id="KW-0237">DNA synthesis</keyword>
<keyword evidence="5 8" id="KW-0547">Nucleotide-binding</keyword>
<feature type="binding site" evidence="8">
    <location>
        <position position="150"/>
    </location>
    <ligand>
        <name>Zn(2+)</name>
        <dbReference type="ChEBI" id="CHEBI:29105"/>
    </ligand>
</feature>
<feature type="active site" description="Proton acceptor" evidence="8 9">
    <location>
        <position position="91"/>
    </location>
</feature>
<evidence type="ECO:0000256" key="12">
    <source>
        <dbReference type="RuleBase" id="RU004165"/>
    </source>
</evidence>
<accession>A0A2X3KLI0</accession>
<dbReference type="PIRSF" id="PIRSF035805">
    <property type="entry name" value="TK_cell"/>
    <property type="match status" value="1"/>
</dbReference>
<dbReference type="Gene3D" id="3.40.50.300">
    <property type="entry name" value="P-loop containing nucleotide triphosphate hydrolases"/>
    <property type="match status" value="1"/>
</dbReference>
<dbReference type="AlphaFoldDB" id="A0A2X3KLI0"/>
<dbReference type="PANTHER" id="PTHR11441:SF0">
    <property type="entry name" value="THYMIDINE KINASE, CYTOSOLIC"/>
    <property type="match status" value="1"/>
</dbReference>
<evidence type="ECO:0000313" key="13">
    <source>
        <dbReference type="EMBL" id="SQD93302.1"/>
    </source>
</evidence>
<sequence>MAGRLEAVTGCMFSGKTEELLRRVERARIAKKEVLLFKPELDTRYAMEHVVTHHGRALPCCRLPTDISWDGFSGLIADHPVASTDVFAFDEAHFFGPSFPELAERLVGLGKRVIVAGLDLNFRGEPFGPMPELLALADEAVKLAAVCTVCGQPATRSQRLVAGKPATGGPEVLIGGLESYEPRCREHFIPPSR</sequence>
<dbReference type="EMBL" id="LS483254">
    <property type="protein sequence ID" value="SQD93302.1"/>
    <property type="molecule type" value="Genomic_DNA"/>
</dbReference>
<evidence type="ECO:0000256" key="5">
    <source>
        <dbReference type="ARBA" id="ARBA00022741"/>
    </source>
</evidence>
<feature type="binding site" evidence="8">
    <location>
        <position position="147"/>
    </location>
    <ligand>
        <name>Zn(2+)</name>
        <dbReference type="ChEBI" id="CHEBI:29105"/>
    </ligand>
</feature>
<protein>
    <recommendedName>
        <fullName evidence="2 8">Thymidine kinase</fullName>
        <ecNumber evidence="2 8">2.7.1.21</ecNumber>
    </recommendedName>
</protein>
<evidence type="ECO:0000256" key="10">
    <source>
        <dbReference type="PIRSR" id="PIRSR035805-2"/>
    </source>
</evidence>
<dbReference type="GO" id="GO:0005524">
    <property type="term" value="F:ATP binding"/>
    <property type="evidence" value="ECO:0007669"/>
    <property type="project" value="UniProtKB-UniRule"/>
</dbReference>
<reference evidence="14" key="1">
    <citation type="submission" date="2018-05" db="EMBL/GenBank/DDBJ databases">
        <authorList>
            <person name="Hao L."/>
        </authorList>
    </citation>
    <scope>NUCLEOTIDE SEQUENCE [LARGE SCALE GENOMIC DNA]</scope>
</reference>
<proteinExistence type="inferred from homology"/>
<keyword evidence="7 8" id="KW-0067">ATP-binding</keyword>
<organism evidence="13 14">
    <name type="scientific">Candidatus Bipolaricaulis anaerobius</name>
    <dbReference type="NCBI Taxonomy" id="2026885"/>
    <lineage>
        <taxon>Bacteria</taxon>
        <taxon>Candidatus Bipolaricaulota</taxon>
        <taxon>Candidatus Bipolaricaulia</taxon>
        <taxon>Candidatus Bipolaricaulales</taxon>
        <taxon>Candidatus Bipolaricaulaceae</taxon>
        <taxon>Candidatus Bipolaricaulis</taxon>
    </lineage>
</organism>
<feature type="binding site" evidence="8">
    <location>
        <begin position="90"/>
        <end position="93"/>
    </location>
    <ligand>
        <name>ATP</name>
        <dbReference type="ChEBI" id="CHEBI:30616"/>
    </ligand>
</feature>
<keyword evidence="8" id="KW-0479">Metal-binding</keyword>
<comment type="subcellular location">
    <subcellularLocation>
        <location evidence="8">Cytoplasm</location>
    </subcellularLocation>
</comment>
<comment type="subunit">
    <text evidence="8">Homotetramer.</text>
</comment>
<evidence type="ECO:0000256" key="11">
    <source>
        <dbReference type="RuleBase" id="RU000544"/>
    </source>
</evidence>
<dbReference type="InterPro" id="IPR001267">
    <property type="entry name" value="Thymidine_kinase"/>
</dbReference>
<dbReference type="InterPro" id="IPR027417">
    <property type="entry name" value="P-loop_NTPase"/>
</dbReference>
<keyword evidence="8" id="KW-0862">Zinc</keyword>
<feature type="binding site" evidence="8">
    <location>
        <position position="187"/>
    </location>
    <ligand>
        <name>Zn(2+)</name>
        <dbReference type="ChEBI" id="CHEBI:29105"/>
    </ligand>
</feature>
<gene>
    <name evidence="8 13" type="primary">tdk</name>
    <name evidence="13" type="ORF">BARAN1_1280</name>
</gene>
<dbReference type="PROSITE" id="PS00603">
    <property type="entry name" value="TK_CELLULAR_TYPE"/>
    <property type="match status" value="1"/>
</dbReference>
<dbReference type="Pfam" id="PF00265">
    <property type="entry name" value="TK"/>
    <property type="match status" value="1"/>
</dbReference>
<keyword evidence="4 8" id="KW-0808">Transferase</keyword>
<dbReference type="GO" id="GO:0004797">
    <property type="term" value="F:thymidine kinase activity"/>
    <property type="evidence" value="ECO:0007669"/>
    <property type="project" value="UniProtKB-UniRule"/>
</dbReference>
<evidence type="ECO:0000256" key="8">
    <source>
        <dbReference type="HAMAP-Rule" id="MF_00124"/>
    </source>
</evidence>
<dbReference type="KEGG" id="bana:BARAN1_1280"/>
<evidence type="ECO:0000256" key="4">
    <source>
        <dbReference type="ARBA" id="ARBA00022679"/>
    </source>
</evidence>
<feature type="binding site" evidence="10">
    <location>
        <position position="180"/>
    </location>
    <ligand>
        <name>substrate</name>
    </ligand>
</feature>
<keyword evidence="14" id="KW-1185">Reference proteome</keyword>
<evidence type="ECO:0000256" key="1">
    <source>
        <dbReference type="ARBA" id="ARBA00007587"/>
    </source>
</evidence>
<dbReference type="GO" id="GO:0005829">
    <property type="term" value="C:cytosol"/>
    <property type="evidence" value="ECO:0007669"/>
    <property type="project" value="TreeGrafter"/>
</dbReference>
<dbReference type="PANTHER" id="PTHR11441">
    <property type="entry name" value="THYMIDINE KINASE"/>
    <property type="match status" value="1"/>
</dbReference>
<name>A0A2X3KLI0_9BACT</name>
<dbReference type="OrthoDB" id="9781579at2"/>
<dbReference type="SUPFAM" id="SSF52540">
    <property type="entry name" value="P-loop containing nucleoside triphosphate hydrolases"/>
    <property type="match status" value="1"/>
</dbReference>
<dbReference type="RefSeq" id="WP_122031685.1">
    <property type="nucleotide sequence ID" value="NZ_LS483254.1"/>
</dbReference>
<dbReference type="GO" id="GO:0046104">
    <property type="term" value="P:thymidine metabolic process"/>
    <property type="evidence" value="ECO:0007669"/>
    <property type="project" value="TreeGrafter"/>
</dbReference>
<dbReference type="Gene3D" id="3.30.60.20">
    <property type="match status" value="1"/>
</dbReference>
<dbReference type="GO" id="GO:0008270">
    <property type="term" value="F:zinc ion binding"/>
    <property type="evidence" value="ECO:0007669"/>
    <property type="project" value="UniProtKB-UniRule"/>
</dbReference>
<evidence type="ECO:0000256" key="6">
    <source>
        <dbReference type="ARBA" id="ARBA00022777"/>
    </source>
</evidence>
<dbReference type="GO" id="GO:0071897">
    <property type="term" value="P:DNA biosynthetic process"/>
    <property type="evidence" value="ECO:0007669"/>
    <property type="project" value="UniProtKB-KW"/>
</dbReference>
<dbReference type="SUPFAM" id="SSF57716">
    <property type="entry name" value="Glucocorticoid receptor-like (DNA-binding domain)"/>
    <property type="match status" value="1"/>
</dbReference>
<evidence type="ECO:0000256" key="9">
    <source>
        <dbReference type="PIRSR" id="PIRSR035805-1"/>
    </source>
</evidence>
<feature type="binding site" evidence="8">
    <location>
        <begin position="10"/>
        <end position="17"/>
    </location>
    <ligand>
        <name>ATP</name>
        <dbReference type="ChEBI" id="CHEBI:30616"/>
    </ligand>
</feature>
<evidence type="ECO:0000256" key="7">
    <source>
        <dbReference type="ARBA" id="ARBA00022840"/>
    </source>
</evidence>
<dbReference type="HAMAP" id="MF_00124">
    <property type="entry name" value="Thymidine_kinase"/>
    <property type="match status" value="1"/>
</dbReference>
<feature type="binding site" evidence="8">
    <location>
        <position position="184"/>
    </location>
    <ligand>
        <name>Zn(2+)</name>
        <dbReference type="ChEBI" id="CHEBI:29105"/>
    </ligand>
</feature>
<keyword evidence="8" id="KW-0963">Cytoplasm</keyword>
<feature type="binding site" evidence="10">
    <location>
        <begin position="172"/>
        <end position="175"/>
    </location>
    <ligand>
        <name>substrate</name>
    </ligand>
</feature>
<comment type="similarity">
    <text evidence="1 8 12">Belongs to the thymidine kinase family.</text>
</comment>